<feature type="compositionally biased region" description="Low complexity" evidence="1">
    <location>
        <begin position="505"/>
        <end position="523"/>
    </location>
</feature>
<sequence>MGKNKRFPYYAVAVGRKPGIYTNWYGPDGCNDQVNGFKSPVFRGFYDTKSAIKYMQNNGVENPTFIAAQPSVKQVSFKPDPSPSFDRGIKPDPSPSFDRGIKPEPSSSFKDDFKPDSSLPFKDDFKRWASSQSQSLNSIPMQKRKVVAIRDELIAYYLPSGVHPDQIDDDGDVNLTKDQTLEAYQAMCKHTGKPEGWTIDECLTALKKQPPYVNIIDLIDACRTRSSPQKFYDWYDFKRYTLAPGNRIPLDEAIRHPFLEPLLQNLNQGPPRNIPVPAPRDSNRPIVGDSYRPMYRVNEPPSPLLTREVDSFSSSMLSPVSDYCSAFSDSDLGDAAFSDFDMEDSAFFDSNIEDELVLQTPIPEDSLHAPATELEPTSSSPLPATKPQSPKKPSFQAVEVEVVYESELESDLRSELESELQSELESEPESPLTSPPPPEVKQSLCATTRSSEASQPIKPEPTLTPPLLDTQQPHSKKRTHEEAIGPETTNSASGPEPVAKRTRAAKVQAAAAPPSTPSQTEPEPSQKRKRGRPPKVKTEQNETPSQTEPEPPQKRKCGRPPKVKTEQNETPKAKTPAPRVKVEQKYGGDIRAFLIKSEQHF</sequence>
<gene>
    <name evidence="3" type="ORF">DM02DRAFT_362608</name>
</gene>
<feature type="region of interest" description="Disordered" evidence="1">
    <location>
        <begin position="270"/>
        <end position="293"/>
    </location>
</feature>
<reference evidence="3 4" key="1">
    <citation type="journal article" date="2018" name="Sci. Rep.">
        <title>Comparative genomics provides insights into the lifestyle and reveals functional heterogeneity of dark septate endophytic fungi.</title>
        <authorList>
            <person name="Knapp D.G."/>
            <person name="Nemeth J.B."/>
            <person name="Barry K."/>
            <person name="Hainaut M."/>
            <person name="Henrissat B."/>
            <person name="Johnson J."/>
            <person name="Kuo A."/>
            <person name="Lim J.H.P."/>
            <person name="Lipzen A."/>
            <person name="Nolan M."/>
            <person name="Ohm R.A."/>
            <person name="Tamas L."/>
            <person name="Grigoriev I.V."/>
            <person name="Spatafora J.W."/>
            <person name="Nagy L.G."/>
            <person name="Kovacs G.M."/>
        </authorList>
    </citation>
    <scope>NUCLEOTIDE SEQUENCE [LARGE SCALE GENOMIC DNA]</scope>
    <source>
        <strain evidence="3 4">DSE2036</strain>
    </source>
</reference>
<dbReference type="Pfam" id="PF01693">
    <property type="entry name" value="Cauli_VI"/>
    <property type="match status" value="1"/>
</dbReference>
<dbReference type="InterPro" id="IPR017956">
    <property type="entry name" value="AT_hook_DNA-bd_motif"/>
</dbReference>
<organism evidence="3 4">
    <name type="scientific">Periconia macrospinosa</name>
    <dbReference type="NCBI Taxonomy" id="97972"/>
    <lineage>
        <taxon>Eukaryota</taxon>
        <taxon>Fungi</taxon>
        <taxon>Dikarya</taxon>
        <taxon>Ascomycota</taxon>
        <taxon>Pezizomycotina</taxon>
        <taxon>Dothideomycetes</taxon>
        <taxon>Pleosporomycetidae</taxon>
        <taxon>Pleosporales</taxon>
        <taxon>Massarineae</taxon>
        <taxon>Periconiaceae</taxon>
        <taxon>Periconia</taxon>
    </lineage>
</organism>
<name>A0A2V1DSU6_9PLEO</name>
<protein>
    <recommendedName>
        <fullName evidence="2">Ribonuclease H1 N-terminal domain-containing protein</fullName>
    </recommendedName>
</protein>
<dbReference type="Proteomes" id="UP000244855">
    <property type="component" value="Unassembled WGS sequence"/>
</dbReference>
<dbReference type="PANTHER" id="PTHR38846:SF1">
    <property type="entry name" value="C3H1-TYPE DOMAIN-CONTAINING PROTEIN"/>
    <property type="match status" value="1"/>
</dbReference>
<dbReference type="STRING" id="97972.A0A2V1DSU6"/>
<dbReference type="AlphaFoldDB" id="A0A2V1DSU6"/>
<proteinExistence type="predicted"/>
<evidence type="ECO:0000259" key="2">
    <source>
        <dbReference type="Pfam" id="PF01693"/>
    </source>
</evidence>
<dbReference type="EMBL" id="KZ805361">
    <property type="protein sequence ID" value="PVI01181.1"/>
    <property type="molecule type" value="Genomic_DNA"/>
</dbReference>
<keyword evidence="4" id="KW-1185">Reference proteome</keyword>
<feature type="compositionally biased region" description="Acidic residues" evidence="1">
    <location>
        <begin position="417"/>
        <end position="428"/>
    </location>
</feature>
<dbReference type="SMART" id="SM00384">
    <property type="entry name" value="AT_hook"/>
    <property type="match status" value="2"/>
</dbReference>
<feature type="domain" description="Ribonuclease H1 N-terminal" evidence="2">
    <location>
        <begin position="8"/>
        <end position="54"/>
    </location>
</feature>
<accession>A0A2V1DSU6</accession>
<evidence type="ECO:0000313" key="3">
    <source>
        <dbReference type="EMBL" id="PVI01181.1"/>
    </source>
</evidence>
<evidence type="ECO:0000256" key="1">
    <source>
        <dbReference type="SAM" id="MobiDB-lite"/>
    </source>
</evidence>
<dbReference type="SUPFAM" id="SSF55658">
    <property type="entry name" value="L9 N-domain-like"/>
    <property type="match status" value="1"/>
</dbReference>
<feature type="region of interest" description="Disordered" evidence="1">
    <location>
        <begin position="368"/>
        <end position="395"/>
    </location>
</feature>
<dbReference type="PANTHER" id="PTHR38846">
    <property type="entry name" value="C3H1-TYPE DOMAIN-CONTAINING PROTEIN"/>
    <property type="match status" value="1"/>
</dbReference>
<feature type="compositionally biased region" description="Polar residues" evidence="1">
    <location>
        <begin position="375"/>
        <end position="388"/>
    </location>
</feature>
<dbReference type="InterPro" id="IPR037056">
    <property type="entry name" value="RNase_H1_N_sf"/>
</dbReference>
<dbReference type="InterPro" id="IPR011320">
    <property type="entry name" value="RNase_H1_N"/>
</dbReference>
<dbReference type="GO" id="GO:0003677">
    <property type="term" value="F:DNA binding"/>
    <property type="evidence" value="ECO:0007669"/>
    <property type="project" value="InterPro"/>
</dbReference>
<dbReference type="Gene3D" id="3.40.970.10">
    <property type="entry name" value="Ribonuclease H1, N-terminal domain"/>
    <property type="match status" value="1"/>
</dbReference>
<feature type="region of interest" description="Disordered" evidence="1">
    <location>
        <begin position="71"/>
        <end position="115"/>
    </location>
</feature>
<feature type="compositionally biased region" description="Basic and acidic residues" evidence="1">
    <location>
        <begin position="563"/>
        <end position="572"/>
    </location>
</feature>
<dbReference type="InterPro" id="IPR009027">
    <property type="entry name" value="Ribosomal_bL9/RNase_H1_N"/>
</dbReference>
<feature type="compositionally biased region" description="Polar residues" evidence="1">
    <location>
        <begin position="444"/>
        <end position="454"/>
    </location>
</feature>
<feature type="region of interest" description="Disordered" evidence="1">
    <location>
        <begin position="409"/>
        <end position="582"/>
    </location>
</feature>
<evidence type="ECO:0000313" key="4">
    <source>
        <dbReference type="Proteomes" id="UP000244855"/>
    </source>
</evidence>
<dbReference type="OrthoDB" id="3798049at2759"/>